<evidence type="ECO:0000256" key="6">
    <source>
        <dbReference type="ARBA" id="ARBA00039970"/>
    </source>
</evidence>
<dbReference type="PANTHER" id="PTHR30473:SF1">
    <property type="entry name" value="PHOH-LIKE PROTEIN"/>
    <property type="match status" value="1"/>
</dbReference>
<sequence length="180" mass="19606">MAARAKTDILEFDDKSLVKEMCGSGHAHLALIEQALDVYLEAPGASIVIQGESKARTQAAKILQNMYERLQNGWPCGRTDIEELLRGQTHADMIRVSGSTLIPFPRRKPILAKTKNQDAFIRTMRENTISFGVGPAGTGKTFLATAYGASLLARGEIERFIACRPAVEAGEKLGFLPGDM</sequence>
<dbReference type="EMBL" id="DROP01000019">
    <property type="protein sequence ID" value="HHI88363.1"/>
    <property type="molecule type" value="Genomic_DNA"/>
</dbReference>
<comment type="caution">
    <text evidence="8">The sequence shown here is derived from an EMBL/GenBank/DDBJ whole genome shotgun (WGS) entry which is preliminary data.</text>
</comment>
<dbReference type="Gene3D" id="3.40.50.300">
    <property type="entry name" value="P-loop containing nucleotide triphosphate hydrolases"/>
    <property type="match status" value="1"/>
</dbReference>
<feature type="domain" description="PhoH-like protein" evidence="7">
    <location>
        <begin position="110"/>
        <end position="180"/>
    </location>
</feature>
<reference evidence="8" key="1">
    <citation type="journal article" date="2020" name="mSystems">
        <title>Genome- and Community-Level Interaction Insights into Carbon Utilization and Element Cycling Functions of Hydrothermarchaeota in Hydrothermal Sediment.</title>
        <authorList>
            <person name="Zhou Z."/>
            <person name="Liu Y."/>
            <person name="Xu W."/>
            <person name="Pan J."/>
            <person name="Luo Z.H."/>
            <person name="Li M."/>
        </authorList>
    </citation>
    <scope>NUCLEOTIDE SEQUENCE [LARGE SCALE GENOMIC DNA]</scope>
    <source>
        <strain evidence="8">HyVt-538</strain>
    </source>
</reference>
<evidence type="ECO:0000256" key="1">
    <source>
        <dbReference type="ARBA" id="ARBA00004496"/>
    </source>
</evidence>
<feature type="non-terminal residue" evidence="8">
    <location>
        <position position="180"/>
    </location>
</feature>
<evidence type="ECO:0000256" key="4">
    <source>
        <dbReference type="ARBA" id="ARBA00022741"/>
    </source>
</evidence>
<evidence type="ECO:0000256" key="3">
    <source>
        <dbReference type="ARBA" id="ARBA00022490"/>
    </source>
</evidence>
<evidence type="ECO:0000313" key="8">
    <source>
        <dbReference type="EMBL" id="HHI88363.1"/>
    </source>
</evidence>
<comment type="subcellular location">
    <subcellularLocation>
        <location evidence="1">Cytoplasm</location>
    </subcellularLocation>
</comment>
<dbReference type="GO" id="GO:0005524">
    <property type="term" value="F:ATP binding"/>
    <property type="evidence" value="ECO:0007669"/>
    <property type="project" value="UniProtKB-KW"/>
</dbReference>
<dbReference type="InterPro" id="IPR027417">
    <property type="entry name" value="P-loop_NTPase"/>
</dbReference>
<dbReference type="Proteomes" id="UP000885806">
    <property type="component" value="Unassembled WGS sequence"/>
</dbReference>
<dbReference type="PANTHER" id="PTHR30473">
    <property type="entry name" value="PROTEIN PHOH"/>
    <property type="match status" value="1"/>
</dbReference>
<protein>
    <recommendedName>
        <fullName evidence="6">PhoH-like protein</fullName>
    </recommendedName>
</protein>
<evidence type="ECO:0000256" key="5">
    <source>
        <dbReference type="ARBA" id="ARBA00022840"/>
    </source>
</evidence>
<name>A0A7V5U0P8_9PROT</name>
<dbReference type="InterPro" id="IPR051451">
    <property type="entry name" value="PhoH2-like"/>
</dbReference>
<comment type="similarity">
    <text evidence="2">Belongs to the PhoH family.</text>
</comment>
<keyword evidence="3" id="KW-0963">Cytoplasm</keyword>
<dbReference type="GO" id="GO:0005829">
    <property type="term" value="C:cytosol"/>
    <property type="evidence" value="ECO:0007669"/>
    <property type="project" value="TreeGrafter"/>
</dbReference>
<dbReference type="InterPro" id="IPR003714">
    <property type="entry name" value="PhoH"/>
</dbReference>
<gene>
    <name evidence="8" type="ORF">ENK01_00285</name>
</gene>
<dbReference type="AlphaFoldDB" id="A0A7V5U0P8"/>
<organism evidence="8">
    <name type="scientific">Hellea balneolensis</name>
    <dbReference type="NCBI Taxonomy" id="287478"/>
    <lineage>
        <taxon>Bacteria</taxon>
        <taxon>Pseudomonadati</taxon>
        <taxon>Pseudomonadota</taxon>
        <taxon>Alphaproteobacteria</taxon>
        <taxon>Maricaulales</taxon>
        <taxon>Robiginitomaculaceae</taxon>
        <taxon>Hellea</taxon>
    </lineage>
</organism>
<keyword evidence="5" id="KW-0067">ATP-binding</keyword>
<evidence type="ECO:0000256" key="2">
    <source>
        <dbReference type="ARBA" id="ARBA00010393"/>
    </source>
</evidence>
<keyword evidence="4" id="KW-0547">Nucleotide-binding</keyword>
<accession>A0A7V5U0P8</accession>
<proteinExistence type="inferred from homology"/>
<dbReference type="Pfam" id="PF02562">
    <property type="entry name" value="PhoH"/>
    <property type="match status" value="1"/>
</dbReference>
<dbReference type="SUPFAM" id="SSF52540">
    <property type="entry name" value="P-loop containing nucleoside triphosphate hydrolases"/>
    <property type="match status" value="1"/>
</dbReference>
<evidence type="ECO:0000259" key="7">
    <source>
        <dbReference type="Pfam" id="PF02562"/>
    </source>
</evidence>